<reference evidence="2" key="1">
    <citation type="submission" date="2021-05" db="EMBL/GenBank/DDBJ databases">
        <title>Novel Bacillus species.</title>
        <authorList>
            <person name="Liu G."/>
        </authorList>
    </citation>
    <scope>NUCLEOTIDE SEQUENCE</scope>
    <source>
        <strain evidence="2 4">FJAT-50051</strain>
    </source>
</reference>
<name>A0A942YDP5_9BACI</name>
<dbReference type="InterPro" id="IPR014957">
    <property type="entry name" value="IDEAL_dom"/>
</dbReference>
<feature type="domain" description="IDEAL" evidence="1">
    <location>
        <begin position="60"/>
        <end position="88"/>
    </location>
</feature>
<dbReference type="AlphaFoldDB" id="A0A942YDP5"/>
<comment type="caution">
    <text evidence="2">The sequence shown here is derived from an EMBL/GenBank/DDBJ whole genome shotgun (WGS) entry which is preliminary data.</text>
</comment>
<keyword evidence="4" id="KW-1185">Reference proteome</keyword>
<organism evidence="2">
    <name type="scientific">Neobacillus citreus</name>
    <dbReference type="NCBI Taxonomy" id="2833578"/>
    <lineage>
        <taxon>Bacteria</taxon>
        <taxon>Bacillati</taxon>
        <taxon>Bacillota</taxon>
        <taxon>Bacilli</taxon>
        <taxon>Bacillales</taxon>
        <taxon>Bacillaceae</taxon>
        <taxon>Neobacillus</taxon>
    </lineage>
</organism>
<evidence type="ECO:0000259" key="1">
    <source>
        <dbReference type="Pfam" id="PF08858"/>
    </source>
</evidence>
<protein>
    <submittedName>
        <fullName evidence="2">IDEAL domain-containing protein</fullName>
    </submittedName>
</protein>
<dbReference type="Pfam" id="PF08858">
    <property type="entry name" value="IDEAL"/>
    <property type="match status" value="1"/>
</dbReference>
<evidence type="ECO:0000313" key="2">
    <source>
        <dbReference type="EMBL" id="MBS4188212.1"/>
    </source>
</evidence>
<evidence type="ECO:0000313" key="4">
    <source>
        <dbReference type="Proteomes" id="UP000677265"/>
    </source>
</evidence>
<proteinExistence type="predicted"/>
<accession>A0A942YDP5</accession>
<gene>
    <name evidence="3" type="ORF">KHB02_018135</name>
    <name evidence="2" type="ORF">KHB02_43315</name>
</gene>
<dbReference type="EMBL" id="JAGYPE010000010">
    <property type="protein sequence ID" value="MBS4188212.1"/>
    <property type="molecule type" value="Genomic_DNA"/>
</dbReference>
<evidence type="ECO:0000313" key="3">
    <source>
        <dbReference type="EMBL" id="MCH6267444.1"/>
    </source>
</evidence>
<dbReference type="Gene3D" id="4.10.810.10">
    <property type="entry name" value="Virus Scaffolding Protein, Chain A"/>
    <property type="match status" value="1"/>
</dbReference>
<dbReference type="EMBL" id="JAGYPE020000036">
    <property type="protein sequence ID" value="MCH6267444.1"/>
    <property type="molecule type" value="Genomic_DNA"/>
</dbReference>
<sequence length="105" mass="12662">MKKLSCRYCGNKEFYVLSVNETLCKCGMRLKKFSDYHTERDAKWEQLFRKEQKRKAELISKISLLTREIDSCLDNRDESRFQELTEELKICWRALHIGRNHSEKV</sequence>
<dbReference type="RefSeq" id="WP_213148003.1">
    <property type="nucleotide sequence ID" value="NZ_JAGYPE020000036.1"/>
</dbReference>
<dbReference type="InterPro" id="IPR027393">
    <property type="entry name" value="Virus_scaffolding_prot_C"/>
</dbReference>
<dbReference type="Proteomes" id="UP000677265">
    <property type="component" value="Unassembled WGS sequence"/>
</dbReference>